<evidence type="ECO:0000313" key="1">
    <source>
        <dbReference type="EMBL" id="JAH75399.1"/>
    </source>
</evidence>
<accession>A0A0E9VBB7</accession>
<protein>
    <submittedName>
        <fullName evidence="1">Uncharacterized protein</fullName>
    </submittedName>
</protein>
<proteinExistence type="predicted"/>
<reference evidence="1" key="2">
    <citation type="journal article" date="2015" name="Fish Shellfish Immunol.">
        <title>Early steps in the European eel (Anguilla anguilla)-Vibrio vulnificus interaction in the gills: Role of the RtxA13 toxin.</title>
        <authorList>
            <person name="Callol A."/>
            <person name="Pajuelo D."/>
            <person name="Ebbesson L."/>
            <person name="Teles M."/>
            <person name="MacKenzie S."/>
            <person name="Amaro C."/>
        </authorList>
    </citation>
    <scope>NUCLEOTIDE SEQUENCE</scope>
</reference>
<reference evidence="1" key="1">
    <citation type="submission" date="2014-11" db="EMBL/GenBank/DDBJ databases">
        <authorList>
            <person name="Amaro Gonzalez C."/>
        </authorList>
    </citation>
    <scope>NUCLEOTIDE SEQUENCE</scope>
</reference>
<name>A0A0E9VBB7_ANGAN</name>
<sequence length="14" mass="1717">MQKEWALTERQPSL</sequence>
<organism evidence="1">
    <name type="scientific">Anguilla anguilla</name>
    <name type="common">European freshwater eel</name>
    <name type="synonym">Muraena anguilla</name>
    <dbReference type="NCBI Taxonomy" id="7936"/>
    <lineage>
        <taxon>Eukaryota</taxon>
        <taxon>Metazoa</taxon>
        <taxon>Chordata</taxon>
        <taxon>Craniata</taxon>
        <taxon>Vertebrata</taxon>
        <taxon>Euteleostomi</taxon>
        <taxon>Actinopterygii</taxon>
        <taxon>Neopterygii</taxon>
        <taxon>Teleostei</taxon>
        <taxon>Anguilliformes</taxon>
        <taxon>Anguillidae</taxon>
        <taxon>Anguilla</taxon>
    </lineage>
</organism>
<dbReference type="EMBL" id="GBXM01033178">
    <property type="protein sequence ID" value="JAH75399.1"/>
    <property type="molecule type" value="Transcribed_RNA"/>
</dbReference>